<reference evidence="2" key="2">
    <citation type="submission" date="2010-07" db="EMBL/GenBank/DDBJ databases">
        <authorList>
            <consortium name="The Broad Institute Genome Sequencing Platform"/>
            <consortium name="Broad Institute Genome Sequencing Center for Infectious Disease"/>
            <person name="Ma L.-J."/>
            <person name="Dead R."/>
            <person name="Young S."/>
            <person name="Zeng Q."/>
            <person name="Koehrsen M."/>
            <person name="Alvarado L."/>
            <person name="Berlin A."/>
            <person name="Chapman S.B."/>
            <person name="Chen Z."/>
            <person name="Freedman E."/>
            <person name="Gellesch M."/>
            <person name="Goldberg J."/>
            <person name="Griggs A."/>
            <person name="Gujja S."/>
            <person name="Heilman E.R."/>
            <person name="Heiman D."/>
            <person name="Hepburn T."/>
            <person name="Howarth C."/>
            <person name="Jen D."/>
            <person name="Larson L."/>
            <person name="Mehta T."/>
            <person name="Neiman D."/>
            <person name="Pearson M."/>
            <person name="Roberts A."/>
            <person name="Saif S."/>
            <person name="Shea T."/>
            <person name="Shenoy N."/>
            <person name="Sisk P."/>
            <person name="Stolte C."/>
            <person name="Sykes S."/>
            <person name="Walk T."/>
            <person name="White J."/>
            <person name="Yandava C."/>
            <person name="Haas B."/>
            <person name="Nusbaum C."/>
            <person name="Birren B."/>
        </authorList>
    </citation>
    <scope>NUCLEOTIDE SEQUENCE</scope>
    <source>
        <strain evidence="2">R3-111a-1</strain>
    </source>
</reference>
<proteinExistence type="predicted"/>
<dbReference type="EMBL" id="GL385403">
    <property type="protein sequence ID" value="EJT69879.1"/>
    <property type="molecule type" value="Genomic_DNA"/>
</dbReference>
<dbReference type="AlphaFoldDB" id="J3PGY2"/>
<feature type="compositionally biased region" description="Polar residues" evidence="1">
    <location>
        <begin position="47"/>
        <end position="59"/>
    </location>
</feature>
<protein>
    <submittedName>
        <fullName evidence="2 3">Uncharacterized protein</fullName>
    </submittedName>
</protein>
<feature type="region of interest" description="Disordered" evidence="1">
    <location>
        <begin position="47"/>
        <end position="74"/>
    </location>
</feature>
<evidence type="ECO:0000256" key="1">
    <source>
        <dbReference type="SAM" id="MobiDB-lite"/>
    </source>
</evidence>
<reference evidence="2" key="3">
    <citation type="submission" date="2010-09" db="EMBL/GenBank/DDBJ databases">
        <title>Annotation of Gaeumannomyces graminis var. tritici R3-111a-1.</title>
        <authorList>
            <consortium name="The Broad Institute Genome Sequencing Platform"/>
            <person name="Ma L.-J."/>
            <person name="Dead R."/>
            <person name="Young S.K."/>
            <person name="Zeng Q."/>
            <person name="Gargeya S."/>
            <person name="Fitzgerald M."/>
            <person name="Haas B."/>
            <person name="Abouelleil A."/>
            <person name="Alvarado L."/>
            <person name="Arachchi H.M."/>
            <person name="Berlin A."/>
            <person name="Brown A."/>
            <person name="Chapman S.B."/>
            <person name="Chen Z."/>
            <person name="Dunbar C."/>
            <person name="Freedman E."/>
            <person name="Gearin G."/>
            <person name="Gellesch M."/>
            <person name="Goldberg J."/>
            <person name="Griggs A."/>
            <person name="Gujja S."/>
            <person name="Heiman D."/>
            <person name="Howarth C."/>
            <person name="Larson L."/>
            <person name="Lui A."/>
            <person name="MacDonald P.J.P."/>
            <person name="Mehta T."/>
            <person name="Montmayeur A."/>
            <person name="Murphy C."/>
            <person name="Neiman D."/>
            <person name="Pearson M."/>
            <person name="Priest M."/>
            <person name="Roberts A."/>
            <person name="Saif S."/>
            <person name="Shea T."/>
            <person name="Shenoy N."/>
            <person name="Sisk P."/>
            <person name="Stolte C."/>
            <person name="Sykes S."/>
            <person name="Yandava C."/>
            <person name="Wortman J."/>
            <person name="Nusbaum C."/>
            <person name="Birren B."/>
        </authorList>
    </citation>
    <scope>NUCLEOTIDE SEQUENCE</scope>
    <source>
        <strain evidence="2">R3-111a-1</strain>
    </source>
</reference>
<reference evidence="3" key="4">
    <citation type="journal article" date="2015" name="G3 (Bethesda)">
        <title>Genome sequences of three phytopathogenic species of the Magnaporthaceae family of fungi.</title>
        <authorList>
            <person name="Okagaki L.H."/>
            <person name="Nunes C.C."/>
            <person name="Sailsbery J."/>
            <person name="Clay B."/>
            <person name="Brown D."/>
            <person name="John T."/>
            <person name="Oh Y."/>
            <person name="Young N."/>
            <person name="Fitzgerald M."/>
            <person name="Haas B.J."/>
            <person name="Zeng Q."/>
            <person name="Young S."/>
            <person name="Adiconis X."/>
            <person name="Fan L."/>
            <person name="Levin J.Z."/>
            <person name="Mitchell T.K."/>
            <person name="Okubara P.A."/>
            <person name="Farman M.L."/>
            <person name="Kohn L.M."/>
            <person name="Birren B."/>
            <person name="Ma L.-J."/>
            <person name="Dean R.A."/>
        </authorList>
    </citation>
    <scope>NUCLEOTIDE SEQUENCE</scope>
    <source>
        <strain evidence="3">R3-111a-1</strain>
    </source>
</reference>
<reference evidence="3" key="5">
    <citation type="submission" date="2018-04" db="UniProtKB">
        <authorList>
            <consortium name="EnsemblFungi"/>
        </authorList>
    </citation>
    <scope>IDENTIFICATION</scope>
    <source>
        <strain evidence="3">R3-111a-1</strain>
    </source>
</reference>
<dbReference type="VEuPathDB" id="FungiDB:GGTG_12762"/>
<evidence type="ECO:0000313" key="3">
    <source>
        <dbReference type="EnsemblFungi" id="EJT69879"/>
    </source>
</evidence>
<organism evidence="2">
    <name type="scientific">Gaeumannomyces tritici (strain R3-111a-1)</name>
    <name type="common">Wheat and barley take-all root rot fungus</name>
    <name type="synonym">Gaeumannomyces graminis var. tritici</name>
    <dbReference type="NCBI Taxonomy" id="644352"/>
    <lineage>
        <taxon>Eukaryota</taxon>
        <taxon>Fungi</taxon>
        <taxon>Dikarya</taxon>
        <taxon>Ascomycota</taxon>
        <taxon>Pezizomycotina</taxon>
        <taxon>Sordariomycetes</taxon>
        <taxon>Sordariomycetidae</taxon>
        <taxon>Magnaporthales</taxon>
        <taxon>Magnaporthaceae</taxon>
        <taxon>Gaeumannomyces</taxon>
    </lineage>
</organism>
<evidence type="ECO:0000313" key="2">
    <source>
        <dbReference type="EMBL" id="EJT69879.1"/>
    </source>
</evidence>
<reference evidence="4" key="1">
    <citation type="submission" date="2010-07" db="EMBL/GenBank/DDBJ databases">
        <title>The genome sequence of Gaeumannomyces graminis var. tritici strain R3-111a-1.</title>
        <authorList>
            <consortium name="The Broad Institute Genome Sequencing Platform"/>
            <person name="Ma L.-J."/>
            <person name="Dead R."/>
            <person name="Young S."/>
            <person name="Zeng Q."/>
            <person name="Koehrsen M."/>
            <person name="Alvarado L."/>
            <person name="Berlin A."/>
            <person name="Chapman S.B."/>
            <person name="Chen Z."/>
            <person name="Freedman E."/>
            <person name="Gellesch M."/>
            <person name="Goldberg J."/>
            <person name="Griggs A."/>
            <person name="Gujja S."/>
            <person name="Heilman E.R."/>
            <person name="Heiman D."/>
            <person name="Hepburn T."/>
            <person name="Howarth C."/>
            <person name="Jen D."/>
            <person name="Larson L."/>
            <person name="Mehta T."/>
            <person name="Neiman D."/>
            <person name="Pearson M."/>
            <person name="Roberts A."/>
            <person name="Saif S."/>
            <person name="Shea T."/>
            <person name="Shenoy N."/>
            <person name="Sisk P."/>
            <person name="Stolte C."/>
            <person name="Sykes S."/>
            <person name="Walk T."/>
            <person name="White J."/>
            <person name="Yandava C."/>
            <person name="Haas B."/>
            <person name="Nusbaum C."/>
            <person name="Birren B."/>
        </authorList>
    </citation>
    <scope>NUCLEOTIDE SEQUENCE [LARGE SCALE GENOMIC DNA]</scope>
    <source>
        <strain evidence="4">R3-111a-1</strain>
    </source>
</reference>
<dbReference type="EnsemblFungi" id="EJT69879">
    <property type="protein sequence ID" value="EJT69879"/>
    <property type="gene ID" value="GGTG_12762"/>
</dbReference>
<gene>
    <name evidence="3" type="primary">20353220</name>
    <name evidence="2" type="ORF">GGTG_12762</name>
</gene>
<sequence length="74" mass="7807">MASAVAFPGSELAAVEAAWLVAKVTGSVEFGIVKKHVSFVSRHISIPASTPSQDTSGYPTPTRRALDDAIWPPK</sequence>
<dbReference type="GeneID" id="20353220"/>
<name>J3PGY2_GAET3</name>
<dbReference type="RefSeq" id="XP_009228927.1">
    <property type="nucleotide sequence ID" value="XM_009230663.1"/>
</dbReference>
<dbReference type="HOGENOM" id="CLU_2687987_0_0_1"/>
<keyword evidence="4" id="KW-1185">Reference proteome</keyword>
<dbReference type="Proteomes" id="UP000006039">
    <property type="component" value="Unassembled WGS sequence"/>
</dbReference>
<evidence type="ECO:0000313" key="4">
    <source>
        <dbReference type="Proteomes" id="UP000006039"/>
    </source>
</evidence>
<accession>J3PGY2</accession>